<reference evidence="1" key="1">
    <citation type="submission" date="2023-08" db="EMBL/GenBank/DDBJ databases">
        <authorList>
            <person name="Audoor S."/>
            <person name="Bilcke G."/>
        </authorList>
    </citation>
    <scope>NUCLEOTIDE SEQUENCE</scope>
</reference>
<dbReference type="Proteomes" id="UP001295423">
    <property type="component" value="Unassembled WGS sequence"/>
</dbReference>
<keyword evidence="2" id="KW-1185">Reference proteome</keyword>
<protein>
    <submittedName>
        <fullName evidence="1">Uncharacterized protein</fullName>
    </submittedName>
</protein>
<feature type="non-terminal residue" evidence="1">
    <location>
        <position position="1"/>
    </location>
</feature>
<gene>
    <name evidence="1" type="ORF">CYCCA115_LOCUS4811</name>
</gene>
<evidence type="ECO:0000313" key="1">
    <source>
        <dbReference type="EMBL" id="CAJ1935558.1"/>
    </source>
</evidence>
<accession>A0AAD2CM14</accession>
<dbReference type="AlphaFoldDB" id="A0AAD2CM14"/>
<name>A0AAD2CM14_9STRA</name>
<sequence length="553" mass="61734">MIRLRSGVARRKGEDGGALKVKCEMRQSIFQKDPQHPIFDGLDQIRFRALFALALGCDALPGGIDGFGAKKASIIRSKIDFSADPAVAKEELLKHLVAASLISKPKIYRHVPAGLTREDFICLSDSLIYEPTHSGYLTGHKPAALEKYNIDFAEEGAGVACRSNGAASETCKGCFSYGHHAFLKAEDAHQCNFCKHPVCRSCLWDPSLRNKNTLKKETRTSVPNQSTHKEIAINPDYRAVQVCLDALEDVEALSRLQSKEPPTFTPIGFELLDYRVSNTVPLHERKSPGYKKEVEDAKIRLNLALLHANKKNSRGYWRRSQAEPTKQSPVSTTVICPPTKRLRLTTSGGKEKRKRRCCAKWCNNVAYLPHTVPIVRRPKLEGVIDGEDEDAAKKRAAKNDSKMIRCKQSECIRNEIRERLGHQRVPPRGQENADMRYCDDHQMEWVTNKSTTCRLTDGSTKCIRVKGFMAPIGTGGKGFRTPTKTLSKGVSSDRLLFRQIHETKTCSQFASAMQQRHEVEDVVLGNQSWDDINKRLIAAAGLDVHCGNTGTPK</sequence>
<organism evidence="1 2">
    <name type="scientific">Cylindrotheca closterium</name>
    <dbReference type="NCBI Taxonomy" id="2856"/>
    <lineage>
        <taxon>Eukaryota</taxon>
        <taxon>Sar</taxon>
        <taxon>Stramenopiles</taxon>
        <taxon>Ochrophyta</taxon>
        <taxon>Bacillariophyta</taxon>
        <taxon>Bacillariophyceae</taxon>
        <taxon>Bacillariophycidae</taxon>
        <taxon>Bacillariales</taxon>
        <taxon>Bacillariaceae</taxon>
        <taxon>Cylindrotheca</taxon>
    </lineage>
</organism>
<comment type="caution">
    <text evidence="1">The sequence shown here is derived from an EMBL/GenBank/DDBJ whole genome shotgun (WGS) entry which is preliminary data.</text>
</comment>
<dbReference type="EMBL" id="CAKOGP040000481">
    <property type="protein sequence ID" value="CAJ1935558.1"/>
    <property type="molecule type" value="Genomic_DNA"/>
</dbReference>
<proteinExistence type="predicted"/>
<evidence type="ECO:0000313" key="2">
    <source>
        <dbReference type="Proteomes" id="UP001295423"/>
    </source>
</evidence>